<feature type="domain" description="Olfactomedin-like" evidence="5">
    <location>
        <begin position="115"/>
        <end position="345"/>
    </location>
</feature>
<sequence>QPSVSKLFWIISGRVDQKIYLHLRHLADALIQSDLQIGDLSTKVRGQLASMEVHRTEVKTQVDNVAKRVERAEREVEYLENKTPNQPHIEVEEALMEEQMKDAQKKKVKITLGTDCNITLIGVKSLMIVKKAGDGSAKIYFFSGNKNNTVLEFKSLKTFTEGRHAQAHPIQLPFPWQGTGHVVYNGFLYYHRADTPNQILKVHLLNRTVADSMLQAGVELGLWVIYSDPEFGGNLVITKLDKSSLAVEHTWDTTCTSRDAESALMICGTLYAVYNSCCGGRSSIQCLYDIHDPIHSEESPVLFFPKHYTNHYSMHYHPKDKQLYACYCYTWDDGYQTIYKVDLKSKAEV</sequence>
<evidence type="ECO:0000256" key="1">
    <source>
        <dbReference type="ARBA" id="ARBA00004613"/>
    </source>
</evidence>
<dbReference type="InterPro" id="IPR050605">
    <property type="entry name" value="Olfactomedin-like_domain"/>
</dbReference>
<evidence type="ECO:0000256" key="4">
    <source>
        <dbReference type="SAM" id="Coils"/>
    </source>
</evidence>
<evidence type="ECO:0000256" key="3">
    <source>
        <dbReference type="PROSITE-ProRule" id="PRU00446"/>
    </source>
</evidence>
<dbReference type="InterPro" id="IPR003112">
    <property type="entry name" value="Olfac-like_dom"/>
</dbReference>
<evidence type="ECO:0000313" key="6">
    <source>
        <dbReference type="Ensembl" id="ENSSTUP00000033018.1"/>
    </source>
</evidence>
<dbReference type="InParanoid" id="A0A673YEN7"/>
<dbReference type="AlphaFoldDB" id="A0A673YEN7"/>
<reference evidence="6" key="2">
    <citation type="submission" date="2025-09" db="UniProtKB">
        <authorList>
            <consortium name="Ensembl"/>
        </authorList>
    </citation>
    <scope>IDENTIFICATION</scope>
</reference>
<dbReference type="Ensembl" id="ENSSTUT00000034492.1">
    <property type="protein sequence ID" value="ENSSTUP00000033018.1"/>
    <property type="gene ID" value="ENSSTUG00000014143.1"/>
</dbReference>
<gene>
    <name evidence="6" type="primary">OLFML1</name>
</gene>
<proteinExistence type="predicted"/>
<evidence type="ECO:0000313" key="7">
    <source>
        <dbReference type="Proteomes" id="UP000472277"/>
    </source>
</evidence>
<evidence type="ECO:0000259" key="5">
    <source>
        <dbReference type="PROSITE" id="PS51132"/>
    </source>
</evidence>
<dbReference type="PANTHER" id="PTHR23192">
    <property type="entry name" value="OLFACTOMEDIN-RELATED"/>
    <property type="match status" value="1"/>
</dbReference>
<keyword evidence="4" id="KW-0175">Coiled coil</keyword>
<dbReference type="GO" id="GO:0007165">
    <property type="term" value="P:signal transduction"/>
    <property type="evidence" value="ECO:0007669"/>
    <property type="project" value="TreeGrafter"/>
</dbReference>
<dbReference type="Pfam" id="PF02191">
    <property type="entry name" value="OLF"/>
    <property type="match status" value="2"/>
</dbReference>
<dbReference type="OMA" id="IHYHPGD"/>
<comment type="caution">
    <text evidence="3">Lacks conserved residue(s) required for the propagation of feature annotation.</text>
</comment>
<reference evidence="6" key="1">
    <citation type="submission" date="2025-08" db="UniProtKB">
        <authorList>
            <consortium name="Ensembl"/>
        </authorList>
    </citation>
    <scope>IDENTIFICATION</scope>
</reference>
<name>A0A673YEN7_SALTR</name>
<organism evidence="6 7">
    <name type="scientific">Salmo trutta</name>
    <name type="common">Brown trout</name>
    <dbReference type="NCBI Taxonomy" id="8032"/>
    <lineage>
        <taxon>Eukaryota</taxon>
        <taxon>Metazoa</taxon>
        <taxon>Chordata</taxon>
        <taxon>Craniata</taxon>
        <taxon>Vertebrata</taxon>
        <taxon>Euteleostomi</taxon>
        <taxon>Actinopterygii</taxon>
        <taxon>Neopterygii</taxon>
        <taxon>Teleostei</taxon>
        <taxon>Protacanthopterygii</taxon>
        <taxon>Salmoniformes</taxon>
        <taxon>Salmonidae</taxon>
        <taxon>Salmoninae</taxon>
        <taxon>Salmo</taxon>
    </lineage>
</organism>
<dbReference type="GO" id="GO:0005615">
    <property type="term" value="C:extracellular space"/>
    <property type="evidence" value="ECO:0007669"/>
    <property type="project" value="TreeGrafter"/>
</dbReference>
<protein>
    <submittedName>
        <fullName evidence="6">Olfactomedin like 1</fullName>
    </submittedName>
</protein>
<feature type="coiled-coil region" evidence="4">
    <location>
        <begin position="55"/>
        <end position="82"/>
    </location>
</feature>
<dbReference type="GeneTree" id="ENSGT00940000160055"/>
<dbReference type="Proteomes" id="UP000472277">
    <property type="component" value="Chromosome 7"/>
</dbReference>
<accession>A0A673YEN7</accession>
<evidence type="ECO:0000256" key="2">
    <source>
        <dbReference type="ARBA" id="ARBA00022525"/>
    </source>
</evidence>
<dbReference type="SMART" id="SM00284">
    <property type="entry name" value="OLF"/>
    <property type="match status" value="1"/>
</dbReference>
<dbReference type="PANTHER" id="PTHR23192:SF13">
    <property type="entry name" value="OLFACTOMEDIN-LIKE PROTEIN 1"/>
    <property type="match status" value="1"/>
</dbReference>
<keyword evidence="2" id="KW-0964">Secreted</keyword>
<dbReference type="PROSITE" id="PS51132">
    <property type="entry name" value="OLF"/>
    <property type="match status" value="1"/>
</dbReference>
<keyword evidence="7" id="KW-1185">Reference proteome</keyword>
<comment type="subcellular location">
    <subcellularLocation>
        <location evidence="1">Secreted</location>
    </subcellularLocation>
</comment>